<protein>
    <submittedName>
        <fullName evidence="1">Uncharacterized protein</fullName>
    </submittedName>
</protein>
<accession>A0A0F9SNJ6</accession>
<sequence length="227" mass="24834">MRFGVDLRQLFGKLSAGRYEVQVILPAEGYTIAGLPLSEMGDVVSEAVSFDVIEADFQGIIAAHARLPQAWVVRATGAGEATNLATLTNNFLVPIEVPFANPSEEEDTPLPDRPLVPNCKVHMWVASKGHWRHTSDTGRSLQLKAAAPWPFYRLDPGESVRVQLPDQTIWRDGMFYYGIRVSLPADRAENGSRFQEIITAPFLSEDGKVTPLTELDAGSSGGELSNP</sequence>
<comment type="caution">
    <text evidence="1">The sequence shown here is derived from an EMBL/GenBank/DDBJ whole genome shotgun (WGS) entry which is preliminary data.</text>
</comment>
<organism evidence="1">
    <name type="scientific">marine sediment metagenome</name>
    <dbReference type="NCBI Taxonomy" id="412755"/>
    <lineage>
        <taxon>unclassified sequences</taxon>
        <taxon>metagenomes</taxon>
        <taxon>ecological metagenomes</taxon>
    </lineage>
</organism>
<reference evidence="1" key="1">
    <citation type="journal article" date="2015" name="Nature">
        <title>Complex archaea that bridge the gap between prokaryotes and eukaryotes.</title>
        <authorList>
            <person name="Spang A."/>
            <person name="Saw J.H."/>
            <person name="Jorgensen S.L."/>
            <person name="Zaremba-Niedzwiedzka K."/>
            <person name="Martijn J."/>
            <person name="Lind A.E."/>
            <person name="van Eijk R."/>
            <person name="Schleper C."/>
            <person name="Guy L."/>
            <person name="Ettema T.J."/>
        </authorList>
    </citation>
    <scope>NUCLEOTIDE SEQUENCE</scope>
</reference>
<name>A0A0F9SNJ6_9ZZZZ</name>
<dbReference type="EMBL" id="LAZR01000445">
    <property type="protein sequence ID" value="KKN68569.1"/>
    <property type="molecule type" value="Genomic_DNA"/>
</dbReference>
<gene>
    <name evidence="1" type="ORF">LCGC14_0450000</name>
</gene>
<proteinExistence type="predicted"/>
<dbReference type="AlphaFoldDB" id="A0A0F9SNJ6"/>
<evidence type="ECO:0000313" key="1">
    <source>
        <dbReference type="EMBL" id="KKN68569.1"/>
    </source>
</evidence>